<keyword evidence="2" id="KW-1185">Reference proteome</keyword>
<reference evidence="2" key="1">
    <citation type="journal article" date="2019" name="Int. J. Syst. Evol. Microbiol.">
        <title>The Global Catalogue of Microorganisms (GCM) 10K type strain sequencing project: providing services to taxonomists for standard genome sequencing and annotation.</title>
        <authorList>
            <consortium name="The Broad Institute Genomics Platform"/>
            <consortium name="The Broad Institute Genome Sequencing Center for Infectious Disease"/>
            <person name="Wu L."/>
            <person name="Ma J."/>
        </authorList>
    </citation>
    <scope>NUCLEOTIDE SEQUENCE [LARGE SCALE GENOMIC DNA]</scope>
    <source>
        <strain evidence="2">CCUG 61697</strain>
    </source>
</reference>
<comment type="caution">
    <text evidence="1">The sequence shown here is derived from an EMBL/GenBank/DDBJ whole genome shotgun (WGS) entry which is preliminary data.</text>
</comment>
<dbReference type="RefSeq" id="WP_379085988.1">
    <property type="nucleotide sequence ID" value="NZ_JBHTJO010000001.1"/>
</dbReference>
<evidence type="ECO:0008006" key="3">
    <source>
        <dbReference type="Google" id="ProtNLM"/>
    </source>
</evidence>
<proteinExistence type="predicted"/>
<dbReference type="Proteomes" id="UP001597102">
    <property type="component" value="Unassembled WGS sequence"/>
</dbReference>
<dbReference type="Pfam" id="PF21983">
    <property type="entry name" value="NikA-like"/>
    <property type="match status" value="1"/>
</dbReference>
<sequence length="117" mass="12735">MVASGSENRVRSAALRVRLSPEEAEQIRARADRAGLSVSAYLRAMALEGKPLRAERQPGVNRQLAARLIGELGRMSHAFRQAADTGDPKACGDVIDAVHRDLAELRALFFEALGREP</sequence>
<dbReference type="EMBL" id="JBHTJO010000001">
    <property type="protein sequence ID" value="MFD0986239.1"/>
    <property type="molecule type" value="Genomic_DNA"/>
</dbReference>
<evidence type="ECO:0000313" key="1">
    <source>
        <dbReference type="EMBL" id="MFD0986239.1"/>
    </source>
</evidence>
<evidence type="ECO:0000313" key="2">
    <source>
        <dbReference type="Proteomes" id="UP001597102"/>
    </source>
</evidence>
<dbReference type="InterPro" id="IPR053842">
    <property type="entry name" value="NikA-like"/>
</dbReference>
<organism evidence="1 2">
    <name type="scientific">Methyloligella solikamskensis</name>
    <dbReference type="NCBI Taxonomy" id="1177756"/>
    <lineage>
        <taxon>Bacteria</taxon>
        <taxon>Pseudomonadati</taxon>
        <taxon>Pseudomonadota</taxon>
        <taxon>Alphaproteobacteria</taxon>
        <taxon>Hyphomicrobiales</taxon>
        <taxon>Hyphomicrobiaceae</taxon>
        <taxon>Methyloligella</taxon>
    </lineage>
</organism>
<dbReference type="InterPro" id="IPR013321">
    <property type="entry name" value="Arc_rbn_hlx_hlx"/>
</dbReference>
<dbReference type="Gene3D" id="1.10.1220.10">
    <property type="entry name" value="Met repressor-like"/>
    <property type="match status" value="1"/>
</dbReference>
<name>A0ABW3J7F8_9HYPH</name>
<protein>
    <recommendedName>
        <fullName evidence="3">Mobilization protein</fullName>
    </recommendedName>
</protein>
<gene>
    <name evidence="1" type="ORF">ACFQ2F_03935</name>
</gene>
<accession>A0ABW3J7F8</accession>